<evidence type="ECO:0000313" key="2">
    <source>
        <dbReference type="Proteomes" id="UP000000440"/>
    </source>
</evidence>
<evidence type="ECO:0000313" key="1">
    <source>
        <dbReference type="EMBL" id="BAC08665.1"/>
    </source>
</evidence>
<dbReference type="Proteomes" id="UP000000440">
    <property type="component" value="Chromosome"/>
</dbReference>
<name>Q8DJV9_THEVB</name>
<keyword evidence="2" id="KW-1185">Reference proteome</keyword>
<accession>Q8DJV9</accession>
<dbReference type="STRING" id="197221.gene:10747708"/>
<dbReference type="EnsemblBacteria" id="BAC08665">
    <property type="protein sequence ID" value="BAC08665"/>
    <property type="gene ID" value="BAC08665"/>
</dbReference>
<dbReference type="AlphaFoldDB" id="Q8DJV9"/>
<gene>
    <name evidence="1" type="ordered locus">tll1112</name>
</gene>
<sequence length="146" mass="16274">MVMANFEKRPLQSLATYRALLSHERVAIAQPSALSHTLAWLLDHRDCTATLEELAAMIEKTTPAQMSGRQIEIALTNCQRANILVPAPHSGDRYFVAANITTLREGYAALTEWLHQTLQGVFERVETDPKPELLRALIEPSVSVPK</sequence>
<dbReference type="KEGG" id="tel:tll1112"/>
<organism evidence="1 2">
    <name type="scientific">Thermosynechococcus vestitus (strain NIES-2133 / IAM M-273 / BP-1)</name>
    <dbReference type="NCBI Taxonomy" id="197221"/>
    <lineage>
        <taxon>Bacteria</taxon>
        <taxon>Bacillati</taxon>
        <taxon>Cyanobacteriota</taxon>
        <taxon>Cyanophyceae</taxon>
        <taxon>Acaryochloridales</taxon>
        <taxon>Thermosynechococcaceae</taxon>
        <taxon>Thermosynechococcus</taxon>
    </lineage>
</organism>
<proteinExistence type="predicted"/>
<protein>
    <submittedName>
        <fullName evidence="1">Tll1112 protein</fullName>
    </submittedName>
</protein>
<reference evidence="1 2" key="1">
    <citation type="journal article" date="2002" name="DNA Res.">
        <title>Complete genome structure of the thermophilic cyanobacterium Thermosynechococcus elongatus BP-1.</title>
        <authorList>
            <person name="Nakamura Y."/>
            <person name="Kaneko T."/>
            <person name="Sato S."/>
            <person name="Ikeuchi M."/>
            <person name="Katoh H."/>
            <person name="Sasamoto S."/>
            <person name="Watanabe A."/>
            <person name="Iriguchi M."/>
            <person name="Kawashima K."/>
            <person name="Kimura T."/>
            <person name="Kishida Y."/>
            <person name="Kiyokawa C."/>
            <person name="Kohara M."/>
            <person name="Matsumoto M."/>
            <person name="Matsuno A."/>
            <person name="Nakazaki N."/>
            <person name="Shimpo S."/>
            <person name="Sugimoto M."/>
            <person name="Takeuchi C."/>
            <person name="Yamada M."/>
            <person name="Tabata S."/>
        </authorList>
    </citation>
    <scope>NUCLEOTIDE SEQUENCE [LARGE SCALE GENOMIC DNA]</scope>
    <source>
        <strain evidence="2">IAM M-273 / NIES-2133 / BP-1</strain>
    </source>
</reference>
<dbReference type="EMBL" id="BA000039">
    <property type="protein sequence ID" value="BAC08665.1"/>
    <property type="molecule type" value="Genomic_DNA"/>
</dbReference>